<evidence type="ECO:0000313" key="1">
    <source>
        <dbReference type="EMBL" id="KAK6629683.1"/>
    </source>
</evidence>
<dbReference type="AlphaFoldDB" id="A0AAN8PEU5"/>
<evidence type="ECO:0000313" key="2">
    <source>
        <dbReference type="Proteomes" id="UP001372834"/>
    </source>
</evidence>
<name>A0AAN8PEU5_POLSC</name>
<protein>
    <submittedName>
        <fullName evidence="1">Uncharacterized protein</fullName>
    </submittedName>
</protein>
<dbReference type="EMBL" id="JAWJWE010000036">
    <property type="protein sequence ID" value="KAK6629683.1"/>
    <property type="molecule type" value="Genomic_DNA"/>
</dbReference>
<dbReference type="Proteomes" id="UP001372834">
    <property type="component" value="Unassembled WGS sequence"/>
</dbReference>
<accession>A0AAN8PEU5</accession>
<comment type="caution">
    <text evidence="1">The sequence shown here is derived from an EMBL/GenBank/DDBJ whole genome shotgun (WGS) entry which is preliminary data.</text>
</comment>
<organism evidence="1 2">
    <name type="scientific">Polyplax serrata</name>
    <name type="common">Common mouse louse</name>
    <dbReference type="NCBI Taxonomy" id="468196"/>
    <lineage>
        <taxon>Eukaryota</taxon>
        <taxon>Metazoa</taxon>
        <taxon>Ecdysozoa</taxon>
        <taxon>Arthropoda</taxon>
        <taxon>Hexapoda</taxon>
        <taxon>Insecta</taxon>
        <taxon>Pterygota</taxon>
        <taxon>Neoptera</taxon>
        <taxon>Paraneoptera</taxon>
        <taxon>Psocodea</taxon>
        <taxon>Troctomorpha</taxon>
        <taxon>Phthiraptera</taxon>
        <taxon>Anoplura</taxon>
        <taxon>Polyplacidae</taxon>
        <taxon>Polyplax</taxon>
    </lineage>
</organism>
<sequence length="109" mass="12345">MASKYNPDELTDTCVCDPGRMYRFVLEGSSMVNFIHGWTLSYVLRMKHLVLTAVRNVGVRFLFLRIHLMFPGQSPRLGSLVLSLPDIPVHFRSSTQITGREEFGKEATG</sequence>
<proteinExistence type="predicted"/>
<reference evidence="1 2" key="1">
    <citation type="submission" date="2023-10" db="EMBL/GenBank/DDBJ databases">
        <title>Genomes of two closely related lineages of the louse Polyplax serrata with different host specificities.</title>
        <authorList>
            <person name="Martinu J."/>
            <person name="Tarabai H."/>
            <person name="Stefka J."/>
            <person name="Hypsa V."/>
        </authorList>
    </citation>
    <scope>NUCLEOTIDE SEQUENCE [LARGE SCALE GENOMIC DNA]</scope>
    <source>
        <strain evidence="1">HR10_N</strain>
    </source>
</reference>
<gene>
    <name evidence="1" type="ORF">RUM43_003501</name>
</gene>